<dbReference type="RefSeq" id="WP_149103575.1">
    <property type="nucleotide sequence ID" value="NZ_VTFT01000001.1"/>
</dbReference>
<dbReference type="InterPro" id="IPR027417">
    <property type="entry name" value="P-loop_NTPase"/>
</dbReference>
<keyword evidence="2" id="KW-0067">ATP-binding</keyword>
<dbReference type="SUPFAM" id="SSF52540">
    <property type="entry name" value="P-loop containing nucleoside triphosphate hydrolases"/>
    <property type="match status" value="1"/>
</dbReference>
<dbReference type="Gene3D" id="3.40.50.300">
    <property type="entry name" value="P-loop containing nucleotide triphosphate hydrolases"/>
    <property type="match status" value="1"/>
</dbReference>
<sequence length="429" mass="47790">MDPEVGFTSDVIRDPARFVGRTNQLTDCMKAVNAPLSLIAVYGKRGVGKSSLMRQVQQMALGDYTLAKYAGLQGQIPQKPRKYLTTYYTCDSSINGVEGLLRRLCNDQDGEDGLLRLVPNDGKELVEFDRIKEVSAGADLKVVNWGAKGIESSKYAKTVEGDIVQTFRNYLSAIVTHQVKGKMKRDGLLILLDEFDVIENKSGIGSLIKSLSSADVKFAICGIARDLTDLVEDHASVERLLEEGAIHVKAMIPAETSQIFSTAERLFKNEIVFDPDVVGKISELSGGYPYLAQLLGKECVTVANRLSVKLVDPTVLTEVLDDVRNGTAFPTLESQYQRAIGESEDRKILLHFLAEQEDRADISADELGRVLVKRLRQDAKDVGIEWVDQLLPRLLDKKFGPALFRLPEKQGVYEFVNPVFRLYVRLRNF</sequence>
<dbReference type="PANTHER" id="PTHR34301:SF8">
    <property type="entry name" value="ATPASE DOMAIN-CONTAINING PROTEIN"/>
    <property type="match status" value="1"/>
</dbReference>
<evidence type="ECO:0000259" key="1">
    <source>
        <dbReference type="Pfam" id="PF13191"/>
    </source>
</evidence>
<comment type="caution">
    <text evidence="2">The sequence shown here is derived from an EMBL/GenBank/DDBJ whole genome shotgun (WGS) entry which is preliminary data.</text>
</comment>
<name>A0A5D4XVG1_9GAMM</name>
<accession>A0A5D4XVG1</accession>
<dbReference type="OrthoDB" id="2020141at2"/>
<feature type="domain" description="Orc1-like AAA ATPase" evidence="1">
    <location>
        <begin position="17"/>
        <end position="197"/>
    </location>
</feature>
<gene>
    <name evidence="2" type="ORF">FZO89_12550</name>
</gene>
<keyword evidence="2" id="KW-0547">Nucleotide-binding</keyword>
<keyword evidence="3" id="KW-1185">Reference proteome</keyword>
<organism evidence="2 3">
    <name type="scientific">Luteimonas viscosa</name>
    <dbReference type="NCBI Taxonomy" id="1132694"/>
    <lineage>
        <taxon>Bacteria</taxon>
        <taxon>Pseudomonadati</taxon>
        <taxon>Pseudomonadota</taxon>
        <taxon>Gammaproteobacteria</taxon>
        <taxon>Lysobacterales</taxon>
        <taxon>Lysobacteraceae</taxon>
        <taxon>Luteimonas</taxon>
    </lineage>
</organism>
<dbReference type="InterPro" id="IPR041664">
    <property type="entry name" value="AAA_16"/>
</dbReference>
<protein>
    <submittedName>
        <fullName evidence="2">ATP-binding protein</fullName>
    </submittedName>
</protein>
<proteinExistence type="predicted"/>
<dbReference type="Pfam" id="PF13191">
    <property type="entry name" value="AAA_16"/>
    <property type="match status" value="1"/>
</dbReference>
<reference evidence="2 3" key="1">
    <citation type="submission" date="2019-08" db="EMBL/GenBank/DDBJ databases">
        <title>Luteimonas viscosus sp. nov., isolated from soil of a sunflower field.</title>
        <authorList>
            <person name="Jianli Z."/>
            <person name="Ying Z."/>
        </authorList>
    </citation>
    <scope>NUCLEOTIDE SEQUENCE [LARGE SCALE GENOMIC DNA]</scope>
    <source>
        <strain evidence="2 3">XBU10</strain>
    </source>
</reference>
<evidence type="ECO:0000313" key="3">
    <source>
        <dbReference type="Proteomes" id="UP000324973"/>
    </source>
</evidence>
<dbReference type="Proteomes" id="UP000324973">
    <property type="component" value="Unassembled WGS sequence"/>
</dbReference>
<evidence type="ECO:0000313" key="2">
    <source>
        <dbReference type="EMBL" id="TYT27022.1"/>
    </source>
</evidence>
<dbReference type="EMBL" id="VTFT01000001">
    <property type="protein sequence ID" value="TYT27022.1"/>
    <property type="molecule type" value="Genomic_DNA"/>
</dbReference>
<dbReference type="AlphaFoldDB" id="A0A5D4XVG1"/>
<dbReference type="GO" id="GO:0005524">
    <property type="term" value="F:ATP binding"/>
    <property type="evidence" value="ECO:0007669"/>
    <property type="project" value="UniProtKB-KW"/>
</dbReference>
<dbReference type="PANTHER" id="PTHR34301">
    <property type="entry name" value="DNA-BINDING PROTEIN-RELATED"/>
    <property type="match status" value="1"/>
</dbReference>